<feature type="chain" id="PRO_5039962285" description="Protein kish" evidence="9">
    <location>
        <begin position="25"/>
        <end position="85"/>
    </location>
</feature>
<accession>A0A9K3Q493</accession>
<dbReference type="Pfam" id="PF06842">
    <property type="entry name" value="DUF1242"/>
    <property type="match status" value="1"/>
</dbReference>
<name>A0A9K3Q493_9STRA</name>
<dbReference type="EMBL" id="JAGRRH010000004">
    <property type="protein sequence ID" value="KAG7370603.1"/>
    <property type="molecule type" value="Genomic_DNA"/>
</dbReference>
<comment type="subcellular location">
    <subcellularLocation>
        <location evidence="2 9">Golgi apparatus membrane</location>
        <topology evidence="2 9">Single-pass type I membrane protein</topology>
    </subcellularLocation>
</comment>
<proteinExistence type="inferred from homology"/>
<evidence type="ECO:0000256" key="2">
    <source>
        <dbReference type="ARBA" id="ARBA00004614"/>
    </source>
</evidence>
<keyword evidence="6 9" id="KW-1133">Transmembrane helix</keyword>
<feature type="signal peptide" evidence="9">
    <location>
        <begin position="1"/>
        <end position="24"/>
    </location>
</feature>
<dbReference type="InterPro" id="IPR009653">
    <property type="entry name" value="Ksh1"/>
</dbReference>
<keyword evidence="7 9" id="KW-0333">Golgi apparatus</keyword>
<evidence type="ECO:0000313" key="11">
    <source>
        <dbReference type="Proteomes" id="UP000693970"/>
    </source>
</evidence>
<dbReference type="Proteomes" id="UP000693970">
    <property type="component" value="Unassembled WGS sequence"/>
</dbReference>
<comment type="caution">
    <text evidence="10">The sequence shown here is derived from an EMBL/GenBank/DDBJ whole genome shotgun (WGS) entry which is preliminary data.</text>
</comment>
<keyword evidence="4 9" id="KW-0812">Transmembrane</keyword>
<evidence type="ECO:0000256" key="1">
    <source>
        <dbReference type="ARBA" id="ARBA00002154"/>
    </source>
</evidence>
<keyword evidence="11" id="KW-1185">Reference proteome</keyword>
<reference evidence="10" key="2">
    <citation type="submission" date="2021-04" db="EMBL/GenBank/DDBJ databases">
        <authorList>
            <person name="Podell S."/>
        </authorList>
    </citation>
    <scope>NUCLEOTIDE SEQUENCE</scope>
    <source>
        <strain evidence="10">Hildebrandi</strain>
    </source>
</reference>
<evidence type="ECO:0000256" key="3">
    <source>
        <dbReference type="ARBA" id="ARBA00008961"/>
    </source>
</evidence>
<sequence>MGGLFDFSSVMMNLLLLICACTYARDLWPGVFDSRSKPRDPSKPVHHDRDGVLGFFWKLSRIGERLSPYVGAACLFMGLYVLFFK</sequence>
<evidence type="ECO:0000256" key="9">
    <source>
        <dbReference type="RuleBase" id="RU910717"/>
    </source>
</evidence>
<evidence type="ECO:0000256" key="5">
    <source>
        <dbReference type="ARBA" id="ARBA00022729"/>
    </source>
</evidence>
<protein>
    <recommendedName>
        <fullName evidence="9">Protein kish</fullName>
    </recommendedName>
</protein>
<evidence type="ECO:0000256" key="7">
    <source>
        <dbReference type="ARBA" id="ARBA00023034"/>
    </source>
</evidence>
<gene>
    <name evidence="10" type="ORF">IV203_019173</name>
</gene>
<comment type="function">
    <text evidence="1 9">Involved in the early part of the secretory pathway.</text>
</comment>
<keyword evidence="8 9" id="KW-0472">Membrane</keyword>
<dbReference type="PANTHER" id="PTHR13229">
    <property type="entry name" value="PROTEIN KISH-A"/>
    <property type="match status" value="1"/>
</dbReference>
<feature type="transmembrane region" description="Helical" evidence="9">
    <location>
        <begin position="66"/>
        <end position="84"/>
    </location>
</feature>
<evidence type="ECO:0000313" key="10">
    <source>
        <dbReference type="EMBL" id="KAG7370603.1"/>
    </source>
</evidence>
<dbReference type="GO" id="GO:0000139">
    <property type="term" value="C:Golgi membrane"/>
    <property type="evidence" value="ECO:0007669"/>
    <property type="project" value="UniProtKB-SubCell"/>
</dbReference>
<organism evidence="10 11">
    <name type="scientific">Nitzschia inconspicua</name>
    <dbReference type="NCBI Taxonomy" id="303405"/>
    <lineage>
        <taxon>Eukaryota</taxon>
        <taxon>Sar</taxon>
        <taxon>Stramenopiles</taxon>
        <taxon>Ochrophyta</taxon>
        <taxon>Bacillariophyta</taxon>
        <taxon>Bacillariophyceae</taxon>
        <taxon>Bacillariophycidae</taxon>
        <taxon>Bacillariales</taxon>
        <taxon>Bacillariaceae</taxon>
        <taxon>Nitzschia</taxon>
    </lineage>
</organism>
<reference evidence="10" key="1">
    <citation type="journal article" date="2021" name="Sci. Rep.">
        <title>Diploid genomic architecture of Nitzschia inconspicua, an elite biomass production diatom.</title>
        <authorList>
            <person name="Oliver A."/>
            <person name="Podell S."/>
            <person name="Pinowska A."/>
            <person name="Traller J.C."/>
            <person name="Smith S.R."/>
            <person name="McClure R."/>
            <person name="Beliaev A."/>
            <person name="Bohutskyi P."/>
            <person name="Hill E.A."/>
            <person name="Rabines A."/>
            <person name="Zheng H."/>
            <person name="Allen L.Z."/>
            <person name="Kuo A."/>
            <person name="Grigoriev I.V."/>
            <person name="Allen A.E."/>
            <person name="Hazlebeck D."/>
            <person name="Allen E.E."/>
        </authorList>
    </citation>
    <scope>NUCLEOTIDE SEQUENCE</scope>
    <source>
        <strain evidence="10">Hildebrandi</strain>
    </source>
</reference>
<dbReference type="AlphaFoldDB" id="A0A9K3Q493"/>
<evidence type="ECO:0000256" key="6">
    <source>
        <dbReference type="ARBA" id="ARBA00022989"/>
    </source>
</evidence>
<comment type="similarity">
    <text evidence="3 9">Belongs to the KISH family.</text>
</comment>
<evidence type="ECO:0000256" key="4">
    <source>
        <dbReference type="ARBA" id="ARBA00022692"/>
    </source>
</evidence>
<dbReference type="OrthoDB" id="10034655at2759"/>
<dbReference type="InterPro" id="IPR051523">
    <property type="entry name" value="KISH_domain"/>
</dbReference>
<evidence type="ECO:0000256" key="8">
    <source>
        <dbReference type="ARBA" id="ARBA00023136"/>
    </source>
</evidence>
<keyword evidence="5 9" id="KW-0732">Signal</keyword>